<keyword evidence="2 4" id="KW-0547">Nucleotide-binding</keyword>
<name>A0A388KEI1_CHABU</name>
<dbReference type="PROSITE" id="PS00297">
    <property type="entry name" value="HSP70_1"/>
    <property type="match status" value="1"/>
</dbReference>
<evidence type="ECO:0000313" key="6">
    <source>
        <dbReference type="Proteomes" id="UP000265515"/>
    </source>
</evidence>
<dbReference type="InterPro" id="IPR043129">
    <property type="entry name" value="ATPase_NBD"/>
</dbReference>
<dbReference type="Proteomes" id="UP000265515">
    <property type="component" value="Unassembled WGS sequence"/>
</dbReference>
<dbReference type="CDD" id="cd24028">
    <property type="entry name" value="ASKHA_NBD_HSP70_HSPA1-like"/>
    <property type="match status" value="1"/>
</dbReference>
<organism evidence="5 6">
    <name type="scientific">Chara braunii</name>
    <name type="common">Braun's stonewort</name>
    <dbReference type="NCBI Taxonomy" id="69332"/>
    <lineage>
        <taxon>Eukaryota</taxon>
        <taxon>Viridiplantae</taxon>
        <taxon>Streptophyta</taxon>
        <taxon>Charophyceae</taxon>
        <taxon>Charales</taxon>
        <taxon>Characeae</taxon>
        <taxon>Chara</taxon>
    </lineage>
</organism>
<dbReference type="Pfam" id="PF00012">
    <property type="entry name" value="HSP70"/>
    <property type="match status" value="1"/>
</dbReference>
<dbReference type="EMBL" id="BFEA01000100">
    <property type="protein sequence ID" value="GBG68464.1"/>
    <property type="molecule type" value="Genomic_DNA"/>
</dbReference>
<dbReference type="PRINTS" id="PR00301">
    <property type="entry name" value="HEATSHOCK70"/>
</dbReference>
<dbReference type="Gene3D" id="3.30.420.40">
    <property type="match status" value="2"/>
</dbReference>
<dbReference type="Gramene" id="GBG68464">
    <property type="protein sequence ID" value="GBG68464"/>
    <property type="gene ID" value="CBR_g3010"/>
</dbReference>
<dbReference type="FunFam" id="3.30.420.40:FF:000004">
    <property type="entry name" value="Molecular chaperone DnaK"/>
    <property type="match status" value="1"/>
</dbReference>
<dbReference type="InterPro" id="IPR029047">
    <property type="entry name" value="HSP70_peptide-bd_sf"/>
</dbReference>
<comment type="similarity">
    <text evidence="4">Belongs to the heat shock protein 70 family.</text>
</comment>
<dbReference type="GO" id="GO:0005788">
    <property type="term" value="C:endoplasmic reticulum lumen"/>
    <property type="evidence" value="ECO:0007669"/>
    <property type="project" value="UniProtKB-SubCell"/>
</dbReference>
<dbReference type="AlphaFoldDB" id="A0A388KEI1"/>
<reference evidence="5 6" key="1">
    <citation type="journal article" date="2018" name="Cell">
        <title>The Chara Genome: Secondary Complexity and Implications for Plant Terrestrialization.</title>
        <authorList>
            <person name="Nishiyama T."/>
            <person name="Sakayama H."/>
            <person name="Vries J.D."/>
            <person name="Buschmann H."/>
            <person name="Saint-Marcoux D."/>
            <person name="Ullrich K.K."/>
            <person name="Haas F.B."/>
            <person name="Vanderstraeten L."/>
            <person name="Becker D."/>
            <person name="Lang D."/>
            <person name="Vosolsobe S."/>
            <person name="Rombauts S."/>
            <person name="Wilhelmsson P.K.I."/>
            <person name="Janitza P."/>
            <person name="Kern R."/>
            <person name="Heyl A."/>
            <person name="Rumpler F."/>
            <person name="Villalobos L.I.A.C."/>
            <person name="Clay J.M."/>
            <person name="Skokan R."/>
            <person name="Toyoda A."/>
            <person name="Suzuki Y."/>
            <person name="Kagoshima H."/>
            <person name="Schijlen E."/>
            <person name="Tajeshwar N."/>
            <person name="Catarino B."/>
            <person name="Hetherington A.J."/>
            <person name="Saltykova A."/>
            <person name="Bonnot C."/>
            <person name="Breuninger H."/>
            <person name="Symeonidi A."/>
            <person name="Radhakrishnan G.V."/>
            <person name="Van Nieuwerburgh F."/>
            <person name="Deforce D."/>
            <person name="Chang C."/>
            <person name="Karol K.G."/>
            <person name="Hedrich R."/>
            <person name="Ulvskov P."/>
            <person name="Glockner G."/>
            <person name="Delwiche C.F."/>
            <person name="Petrasek J."/>
            <person name="Van de Peer Y."/>
            <person name="Friml J."/>
            <person name="Beilby M."/>
            <person name="Dolan L."/>
            <person name="Kohara Y."/>
            <person name="Sugano S."/>
            <person name="Fujiyama A."/>
            <person name="Delaux P.-M."/>
            <person name="Quint M."/>
            <person name="TheiBen G."/>
            <person name="Hagemann M."/>
            <person name="Harholt J."/>
            <person name="Dunand C."/>
            <person name="Zachgo S."/>
            <person name="Langdale J."/>
            <person name="Maumus F."/>
            <person name="Straeten D.V.D."/>
            <person name="Gould S.B."/>
            <person name="Rensing S.A."/>
        </authorList>
    </citation>
    <scope>NUCLEOTIDE SEQUENCE [LARGE SCALE GENOMIC DNA]</scope>
    <source>
        <strain evidence="5 6">S276</strain>
    </source>
</reference>
<dbReference type="STRING" id="69332.A0A388KEI1"/>
<evidence type="ECO:0000256" key="2">
    <source>
        <dbReference type="ARBA" id="ARBA00022741"/>
    </source>
</evidence>
<evidence type="ECO:0000313" key="5">
    <source>
        <dbReference type="EMBL" id="GBG68464.1"/>
    </source>
</evidence>
<dbReference type="PANTHER" id="PTHR19375">
    <property type="entry name" value="HEAT SHOCK PROTEIN 70KDA"/>
    <property type="match status" value="1"/>
</dbReference>
<accession>A0A388KEI1</accession>
<dbReference type="InterPro" id="IPR018181">
    <property type="entry name" value="Heat_shock_70_CS"/>
</dbReference>
<dbReference type="SUPFAM" id="SSF100920">
    <property type="entry name" value="Heat shock protein 70kD (HSP70), peptide-binding domain"/>
    <property type="match status" value="1"/>
</dbReference>
<keyword evidence="6" id="KW-1185">Reference proteome</keyword>
<dbReference type="GO" id="GO:0005524">
    <property type="term" value="F:ATP binding"/>
    <property type="evidence" value="ECO:0007669"/>
    <property type="project" value="UniProtKB-KW"/>
</dbReference>
<dbReference type="Gene3D" id="3.30.30.30">
    <property type="match status" value="1"/>
</dbReference>
<evidence type="ECO:0000256" key="1">
    <source>
        <dbReference type="ARBA" id="ARBA00004319"/>
    </source>
</evidence>
<dbReference type="GO" id="GO:0140662">
    <property type="term" value="F:ATP-dependent protein folding chaperone"/>
    <property type="evidence" value="ECO:0007669"/>
    <property type="project" value="InterPro"/>
</dbReference>
<keyword evidence="3 4" id="KW-0067">ATP-binding</keyword>
<dbReference type="InterPro" id="IPR013126">
    <property type="entry name" value="Hsp_70_fam"/>
</dbReference>
<dbReference type="PROSITE" id="PS01036">
    <property type="entry name" value="HSP70_3"/>
    <property type="match status" value="1"/>
</dbReference>
<evidence type="ECO:0000256" key="3">
    <source>
        <dbReference type="ARBA" id="ARBA00022840"/>
    </source>
</evidence>
<dbReference type="Gene3D" id="2.60.34.10">
    <property type="entry name" value="Substrate Binding Domain Of DNAk, Chain A, domain 1"/>
    <property type="match status" value="1"/>
</dbReference>
<dbReference type="SUPFAM" id="SSF53067">
    <property type="entry name" value="Actin-like ATPase domain"/>
    <property type="match status" value="2"/>
</dbReference>
<evidence type="ECO:0000256" key="4">
    <source>
        <dbReference type="RuleBase" id="RU003322"/>
    </source>
</evidence>
<sequence>MASHGASIGIDLGTSFSCVGVRRRGRVEIIPFETGSRLMPSFVGFTENGREIGEAAKLCSVEEPESVFYEVKRLVGRKFKDDHVQQDLKKWPFKVVQGENELAALQAGDSALGEARHKKFAPEEISAMLLSKMKETAEDYLGCEVKNAVITVPAYFNDLQRRATKDAGRIAGLHVLRLLNEPTAAAYAYMDYNMIQGREEGSHVASQAIVPRGPGTLPASGGENVLVFDLGGGTFDVAILRVTGSKSKVLVLNGDTHLGGADFDNNLVQHVFNQLATRQPGRTVSLQSDGRFLSKLKKACVLAKRVLSDNPIAYVDAANERVVITRAAFDQINGVLFQRCMDIVQKALDDAKLSVSQISNVLLVGGSSRIPKIKAMLKTMFNGKQPQQCLHPDEAVAHGAAVLADILGGDKCVDRSSLPVQEVTPLSLGVGLHLGRILVMIPRNSDVPCEHTEQLVSVYDGQTAILFRVYEGERPVQEDNHYLGEITLRGFKPVAAGEAAADVHLCIDEDCIVHISATGVKNHTELGKRESAVITNKGPLSESAIQSMIADAEKYKRDDKEFLRCCDVWNQLEGRARQARKDISTVGYAFREPLESLINEILNDHQATSASAVRRGMGYVQQKRRELDVACNNAGI</sequence>
<comment type="subcellular location">
    <subcellularLocation>
        <location evidence="1">Endoplasmic reticulum lumen</location>
    </subcellularLocation>
</comment>
<comment type="caution">
    <text evidence="5">The sequence shown here is derived from an EMBL/GenBank/DDBJ whole genome shotgun (WGS) entry which is preliminary data.</text>
</comment>
<dbReference type="FunFam" id="3.30.30.30:FF:000005">
    <property type="entry name" value="Heat shock protein ssb1"/>
    <property type="match status" value="1"/>
</dbReference>
<gene>
    <name evidence="5" type="ORF">CBR_g3010</name>
</gene>
<dbReference type="Gene3D" id="3.90.640.10">
    <property type="entry name" value="Actin, Chain A, domain 4"/>
    <property type="match status" value="1"/>
</dbReference>
<proteinExistence type="inferred from homology"/>
<protein>
    <submittedName>
        <fullName evidence="5">Uncharacterized protein</fullName>
    </submittedName>
</protein>